<sequence>MAGLAARKNVISKSQYLKGLQCPKALWLYRHRKDIPTWFSKETKQRLAVGHNVGEIAKQYFSERGPTVEVRAQFWNVEEGARQTRSFLAEGEDVIFEATAVAENEQAYSRIDVLRRTAYGQVELIEVKAATRVKPYHIEDMAFQYHAFLSAGFSISTCYMMLVDTGYVRQGEPELDKLFRFCDITSSVLARQRKVLEAGSRFSRMLETKTEPQQQMGPHCHKPFPCEYMDHCRSLLPCPAGELFVTGHRKSENAETTEEFRAEKEAKTPKSYRIRPSSLQRWLDELKYPLFFLDYECFQSAMPLFDQSRPYQMIPFQFSLHVQHEIRAKPEHFSFLHMQQSDPRKAFIEALLQYCKTDGSIVIYNQSFEASVNNSLGRDFPACQKELSQLNRRMKDMYLPFRKHWLYSPRQNGSASLKAVLPAFTSFSYRNMNIDNGLDAMNAYLTFMLGLSNPDQAHQLQTDLEEYCKLDTLALSLLLDAMRSELERNAPKNSTPCQTAIFDL</sequence>
<evidence type="ECO:0000313" key="3">
    <source>
        <dbReference type="Proteomes" id="UP001228690"/>
    </source>
</evidence>
<dbReference type="EMBL" id="CP123443">
    <property type="protein sequence ID" value="WGK68359.1"/>
    <property type="molecule type" value="Genomic_DNA"/>
</dbReference>
<keyword evidence="3" id="KW-1185">Reference proteome</keyword>
<dbReference type="RefSeq" id="WP_326926535.1">
    <property type="nucleotide sequence ID" value="NZ_CP123443.1"/>
</dbReference>
<proteinExistence type="predicted"/>
<dbReference type="Proteomes" id="UP001228690">
    <property type="component" value="Chromosome"/>
</dbReference>
<reference evidence="2 3" key="1">
    <citation type="submission" date="2023-04" db="EMBL/GenBank/DDBJ databases">
        <title>Spirochaete genome identified in red abalone sample constitutes a novel genus.</title>
        <authorList>
            <person name="Sharma S.P."/>
            <person name="Purcell C.M."/>
            <person name="Hyde J.R."/>
            <person name="Severin A.J."/>
        </authorList>
    </citation>
    <scope>NUCLEOTIDE SEQUENCE [LARGE SCALE GENOMIC DNA]</scope>
    <source>
        <strain evidence="2 3">SP-2023</strain>
    </source>
</reference>
<dbReference type="InterPro" id="IPR011604">
    <property type="entry name" value="PDDEXK-like_dom_sf"/>
</dbReference>
<gene>
    <name evidence="2" type="ORF">P0082_07675</name>
</gene>
<dbReference type="InterPro" id="IPR021301">
    <property type="entry name" value="DUF2779"/>
</dbReference>
<dbReference type="Gene3D" id="3.90.320.10">
    <property type="match status" value="1"/>
</dbReference>
<protein>
    <submittedName>
        <fullName evidence="2">DUF2779 domain-containing protein</fullName>
    </submittedName>
</protein>
<evidence type="ECO:0000259" key="1">
    <source>
        <dbReference type="Pfam" id="PF11074"/>
    </source>
</evidence>
<evidence type="ECO:0000313" key="2">
    <source>
        <dbReference type="EMBL" id="WGK68359.1"/>
    </source>
</evidence>
<name>A0ABY8MEE7_9SPIO</name>
<organism evidence="2 3">
    <name type="scientific">Candidatus Haliotispira prima</name>
    <dbReference type="NCBI Taxonomy" id="3034016"/>
    <lineage>
        <taxon>Bacteria</taxon>
        <taxon>Pseudomonadati</taxon>
        <taxon>Spirochaetota</taxon>
        <taxon>Spirochaetia</taxon>
        <taxon>Spirochaetales</taxon>
        <taxon>Spirochaetaceae</taxon>
        <taxon>Candidatus Haliotispira</taxon>
    </lineage>
</organism>
<dbReference type="Pfam" id="PF11074">
    <property type="entry name" value="DUF2779"/>
    <property type="match status" value="1"/>
</dbReference>
<feature type="domain" description="DUF2779" evidence="1">
    <location>
        <begin position="291"/>
        <end position="416"/>
    </location>
</feature>
<accession>A0ABY8MEE7</accession>